<dbReference type="AlphaFoldDB" id="A0A0M6YFS4"/>
<organism evidence="1 2">
    <name type="scientific">Jannaschia donghaensis</name>
    <dbReference type="NCBI Taxonomy" id="420998"/>
    <lineage>
        <taxon>Bacteria</taxon>
        <taxon>Pseudomonadati</taxon>
        <taxon>Pseudomonadota</taxon>
        <taxon>Alphaproteobacteria</taxon>
        <taxon>Rhodobacterales</taxon>
        <taxon>Roseobacteraceae</taxon>
        <taxon>Jannaschia</taxon>
    </lineage>
</organism>
<evidence type="ECO:0000313" key="1">
    <source>
        <dbReference type="EMBL" id="CTQ48619.1"/>
    </source>
</evidence>
<dbReference type="SUPFAM" id="SSF54909">
    <property type="entry name" value="Dimeric alpha+beta barrel"/>
    <property type="match status" value="1"/>
</dbReference>
<evidence type="ECO:0000313" key="2">
    <source>
        <dbReference type="Proteomes" id="UP000049222"/>
    </source>
</evidence>
<name>A0A0M6YFS4_9RHOB</name>
<keyword evidence="2" id="KW-1185">Reference proteome</keyword>
<dbReference type="Gene3D" id="3.30.70.100">
    <property type="match status" value="1"/>
</dbReference>
<dbReference type="InterPro" id="IPR011008">
    <property type="entry name" value="Dimeric_a/b-barrel"/>
</dbReference>
<dbReference type="Pfam" id="PF07237">
    <property type="entry name" value="DUF1428"/>
    <property type="match status" value="1"/>
</dbReference>
<dbReference type="PIRSF" id="PIRSF007028">
    <property type="entry name" value="UCP007028"/>
    <property type="match status" value="1"/>
</dbReference>
<dbReference type="RefSeq" id="WP_055082457.1">
    <property type="nucleotide sequence ID" value="NZ_CXSU01000005.1"/>
</dbReference>
<accession>A0A0M6YFS4</accession>
<protein>
    <recommendedName>
        <fullName evidence="3">DUF1428 domain-containing protein</fullName>
    </recommendedName>
</protein>
<evidence type="ECO:0008006" key="3">
    <source>
        <dbReference type="Google" id="ProtNLM"/>
    </source>
</evidence>
<dbReference type="EMBL" id="CXSU01000005">
    <property type="protein sequence ID" value="CTQ48619.1"/>
    <property type="molecule type" value="Genomic_DNA"/>
</dbReference>
<proteinExistence type="predicted"/>
<sequence>MSYYAGFVAAVPTDHKADFITHSKQAWQTIFKPLGALAQVETWGDDVPDGTVTSFPMAVKARPGETVVFSWIEWPDKATHDAANAQMMSPEFAAEMDGMADMPFDGKRMIFGGFAPVVEMRV</sequence>
<gene>
    <name evidence="1" type="ORF">JDO7802_00623</name>
</gene>
<dbReference type="InterPro" id="IPR009874">
    <property type="entry name" value="DUF1428"/>
</dbReference>
<dbReference type="Proteomes" id="UP000049222">
    <property type="component" value="Unassembled WGS sequence"/>
</dbReference>
<dbReference type="OrthoDB" id="9792392at2"/>
<dbReference type="STRING" id="420998.JDO7802_00623"/>
<reference evidence="1 2" key="1">
    <citation type="submission" date="2015-07" db="EMBL/GenBank/DDBJ databases">
        <authorList>
            <person name="Noorani M."/>
        </authorList>
    </citation>
    <scope>NUCLEOTIDE SEQUENCE [LARGE SCALE GENOMIC DNA]</scope>
    <source>
        <strain evidence="1 2">CECT 7802</strain>
    </source>
</reference>